<gene>
    <name evidence="2" type="ORF">DXZ20_28265</name>
</gene>
<dbReference type="RefSeq" id="WP_163702427.1">
    <property type="nucleotide sequence ID" value="NZ_QXHD01000004.1"/>
</dbReference>
<organism evidence="2 3">
    <name type="scientific">Adonisia turfae CCMR0081</name>
    <dbReference type="NCBI Taxonomy" id="2292702"/>
    <lineage>
        <taxon>Bacteria</taxon>
        <taxon>Bacillati</taxon>
        <taxon>Cyanobacteriota</taxon>
        <taxon>Adonisia</taxon>
        <taxon>Adonisia turfae</taxon>
    </lineage>
</organism>
<evidence type="ECO:0000256" key="1">
    <source>
        <dbReference type="SAM" id="MobiDB-lite"/>
    </source>
</evidence>
<reference evidence="2 3" key="1">
    <citation type="journal article" date="2020" name="Microb. Ecol.">
        <title>Ecogenomics of the Marine Benthic Filamentous Cyanobacterium Adonisia.</title>
        <authorList>
            <person name="Walter J.M."/>
            <person name="Coutinho F.H."/>
            <person name="Leomil L."/>
            <person name="Hargreaves P.I."/>
            <person name="Campeao M.E."/>
            <person name="Vieira V.V."/>
            <person name="Silva B.S."/>
            <person name="Fistarol G.O."/>
            <person name="Salomon P.S."/>
            <person name="Sawabe T."/>
            <person name="Mino S."/>
            <person name="Hosokawa M."/>
            <person name="Miyashita H."/>
            <person name="Maruyama F."/>
            <person name="van Verk M.C."/>
            <person name="Dutilh B.E."/>
            <person name="Thompson C.C."/>
            <person name="Thompson F.L."/>
        </authorList>
    </citation>
    <scope>NUCLEOTIDE SEQUENCE [LARGE SCALE GENOMIC DNA]</scope>
    <source>
        <strain evidence="2 3">CCMR0081</strain>
    </source>
</reference>
<accession>A0A6M0RUN8</accession>
<feature type="region of interest" description="Disordered" evidence="1">
    <location>
        <begin position="1"/>
        <end position="27"/>
    </location>
</feature>
<protein>
    <submittedName>
        <fullName evidence="2">Uncharacterized protein</fullName>
    </submittedName>
</protein>
<dbReference type="Proteomes" id="UP000481033">
    <property type="component" value="Unassembled WGS sequence"/>
</dbReference>
<evidence type="ECO:0000313" key="2">
    <source>
        <dbReference type="EMBL" id="NEZ59471.1"/>
    </source>
</evidence>
<name>A0A6M0RUN8_9CYAN</name>
<evidence type="ECO:0000313" key="3">
    <source>
        <dbReference type="Proteomes" id="UP000481033"/>
    </source>
</evidence>
<sequence>MGKKRSKSPAFRSAREPRNSRVDYVPSCVQSNSPSKLRWESEKPLKFPCVTRTLSEEELQDISSNPYIDLAVDEQPIQRVEPIKVCASSRKSKKTEPEVQKASIQNSCKKLQVELQFSQRLAKKLGGKTEYANPAGRIDVLTDEFVIEVKVAHNWKHAIGQALVYSSYFPEKSPIVCLIGENVYEYFDIAERHCEALGITFRTESDFDE</sequence>
<dbReference type="EMBL" id="QXHD01000004">
    <property type="protein sequence ID" value="NEZ59471.1"/>
    <property type="molecule type" value="Genomic_DNA"/>
</dbReference>
<keyword evidence="3" id="KW-1185">Reference proteome</keyword>
<proteinExistence type="predicted"/>
<dbReference type="AlphaFoldDB" id="A0A6M0RUN8"/>
<comment type="caution">
    <text evidence="2">The sequence shown here is derived from an EMBL/GenBank/DDBJ whole genome shotgun (WGS) entry which is preliminary data.</text>
</comment>